<organism evidence="1 2">
    <name type="scientific">Vibrio xiamenensis</name>
    <dbReference type="NCBI Taxonomy" id="861298"/>
    <lineage>
        <taxon>Bacteria</taxon>
        <taxon>Pseudomonadati</taxon>
        <taxon>Pseudomonadota</taxon>
        <taxon>Gammaproteobacteria</taxon>
        <taxon>Vibrionales</taxon>
        <taxon>Vibrionaceae</taxon>
        <taxon>Vibrio</taxon>
    </lineage>
</organism>
<dbReference type="Gene3D" id="3.90.320.10">
    <property type="match status" value="1"/>
</dbReference>
<keyword evidence="2" id="KW-1185">Reference proteome</keyword>
<dbReference type="Proteomes" id="UP000198854">
    <property type="component" value="Unassembled WGS sequence"/>
</dbReference>
<gene>
    <name evidence="1" type="ORF">SAMN04488136_116112</name>
</gene>
<evidence type="ECO:0000313" key="2">
    <source>
        <dbReference type="Proteomes" id="UP000198854"/>
    </source>
</evidence>
<dbReference type="AlphaFoldDB" id="A0A1G8CKS2"/>
<sequence>MIILKAITATLLVGFIFRSLYNFIRSRSYPSTPYRFRGHLKFLDEGKTRGFKFINYKYGVGATPDAIYEVTPSVDRIVEIKSRRSGVQPSDIVQAKAGVLAMSGTKGFNRVKAITIKTKFDEVTVPVGTPAKIYRELKPLIRIAQAIKAGKSITAKNKSKSKCSTCRHKEVCRPFN</sequence>
<name>A0A1G8CKS2_9VIBR</name>
<proteinExistence type="predicted"/>
<protein>
    <recommendedName>
        <fullName evidence="3">PD-(D/E)XK endonuclease-like domain-containing protein</fullName>
    </recommendedName>
</protein>
<evidence type="ECO:0000313" key="1">
    <source>
        <dbReference type="EMBL" id="SDH45853.1"/>
    </source>
</evidence>
<dbReference type="STRING" id="861298.SAMN04488136_116112"/>
<dbReference type="EMBL" id="FNDD01000016">
    <property type="protein sequence ID" value="SDH45853.1"/>
    <property type="molecule type" value="Genomic_DNA"/>
</dbReference>
<accession>A0A1G8CKS2</accession>
<evidence type="ECO:0008006" key="3">
    <source>
        <dbReference type="Google" id="ProtNLM"/>
    </source>
</evidence>
<dbReference type="InterPro" id="IPR011604">
    <property type="entry name" value="PDDEXK-like_dom_sf"/>
</dbReference>
<reference evidence="1 2" key="1">
    <citation type="submission" date="2016-10" db="EMBL/GenBank/DDBJ databases">
        <authorList>
            <person name="de Groot N.N."/>
        </authorList>
    </citation>
    <scope>NUCLEOTIDE SEQUENCE [LARGE SCALE GENOMIC DNA]</scope>
    <source>
        <strain evidence="1 2">CGMCC 1.10228</strain>
    </source>
</reference>